<evidence type="ECO:0000259" key="9">
    <source>
        <dbReference type="PROSITE" id="PS50113"/>
    </source>
</evidence>
<keyword evidence="6" id="KW-0175">Coiled coil</keyword>
<dbReference type="Proteomes" id="UP000051643">
    <property type="component" value="Unassembled WGS sequence"/>
</dbReference>
<dbReference type="SUPFAM" id="SSF47384">
    <property type="entry name" value="Homodimeric domain of signal transducing histidine kinase"/>
    <property type="match status" value="1"/>
</dbReference>
<dbReference type="PANTHER" id="PTHR43304">
    <property type="entry name" value="PHYTOCHROME-LIKE PROTEIN CPH1"/>
    <property type="match status" value="1"/>
</dbReference>
<organism evidence="10 11">
    <name type="scientific">Salegentibacter mishustinae</name>
    <dbReference type="NCBI Taxonomy" id="270918"/>
    <lineage>
        <taxon>Bacteria</taxon>
        <taxon>Pseudomonadati</taxon>
        <taxon>Bacteroidota</taxon>
        <taxon>Flavobacteriia</taxon>
        <taxon>Flavobacteriales</taxon>
        <taxon>Flavobacteriaceae</taxon>
        <taxon>Salegentibacter</taxon>
    </lineage>
</organism>
<dbReference type="Pfam" id="PF13426">
    <property type="entry name" value="PAS_9"/>
    <property type="match status" value="1"/>
</dbReference>
<dbReference type="InterPro" id="IPR036890">
    <property type="entry name" value="HATPase_C_sf"/>
</dbReference>
<evidence type="ECO:0000259" key="7">
    <source>
        <dbReference type="PROSITE" id="PS50109"/>
    </source>
</evidence>
<dbReference type="SUPFAM" id="SSF55874">
    <property type="entry name" value="ATPase domain of HSP90 chaperone/DNA topoisomerase II/histidine kinase"/>
    <property type="match status" value="1"/>
</dbReference>
<dbReference type="CDD" id="cd00082">
    <property type="entry name" value="HisKA"/>
    <property type="match status" value="1"/>
</dbReference>
<dbReference type="SUPFAM" id="SSF55785">
    <property type="entry name" value="PYP-like sensor domain (PAS domain)"/>
    <property type="match status" value="8"/>
</dbReference>
<dbReference type="Gene3D" id="3.30.450.20">
    <property type="entry name" value="PAS domain"/>
    <property type="match status" value="8"/>
</dbReference>
<dbReference type="PANTHER" id="PTHR43304:SF1">
    <property type="entry name" value="PAC DOMAIN-CONTAINING PROTEIN"/>
    <property type="match status" value="1"/>
</dbReference>
<dbReference type="SMART" id="SM00086">
    <property type="entry name" value="PAC"/>
    <property type="match status" value="7"/>
</dbReference>
<dbReference type="STRING" id="270918.APR42_11610"/>
<feature type="coiled-coil region" evidence="6">
    <location>
        <begin position="1060"/>
        <end position="1087"/>
    </location>
</feature>
<dbReference type="InterPro" id="IPR036097">
    <property type="entry name" value="HisK_dim/P_sf"/>
</dbReference>
<dbReference type="Pfam" id="PF02518">
    <property type="entry name" value="HATPase_c"/>
    <property type="match status" value="1"/>
</dbReference>
<feature type="domain" description="PAC" evidence="9">
    <location>
        <begin position="1153"/>
        <end position="1205"/>
    </location>
</feature>
<dbReference type="OrthoDB" id="9766459at2"/>
<dbReference type="InterPro" id="IPR003594">
    <property type="entry name" value="HATPase_dom"/>
</dbReference>
<dbReference type="InterPro" id="IPR001610">
    <property type="entry name" value="PAC"/>
</dbReference>
<feature type="domain" description="PAS" evidence="8">
    <location>
        <begin position="530"/>
        <end position="604"/>
    </location>
</feature>
<dbReference type="PROSITE" id="PS50113">
    <property type="entry name" value="PAC"/>
    <property type="match status" value="5"/>
</dbReference>
<name>A0A0Q9Z3A2_9FLAO</name>
<keyword evidence="11" id="KW-1185">Reference proteome</keyword>
<feature type="domain" description="PAC" evidence="9">
    <location>
        <begin position="475"/>
        <end position="529"/>
    </location>
</feature>
<dbReference type="InterPro" id="IPR005467">
    <property type="entry name" value="His_kinase_dom"/>
</dbReference>
<dbReference type="Pfam" id="PF00989">
    <property type="entry name" value="PAS"/>
    <property type="match status" value="1"/>
</dbReference>
<feature type="domain" description="PAS" evidence="8">
    <location>
        <begin position="270"/>
        <end position="346"/>
    </location>
</feature>
<protein>
    <recommendedName>
        <fullName evidence="2">histidine kinase</fullName>
        <ecNumber evidence="2">2.7.13.3</ecNumber>
    </recommendedName>
</protein>
<feature type="domain" description="PAC" evidence="9">
    <location>
        <begin position="1024"/>
        <end position="1076"/>
    </location>
</feature>
<feature type="domain" description="PAS" evidence="8">
    <location>
        <begin position="3"/>
        <end position="81"/>
    </location>
</feature>
<dbReference type="InterPro" id="IPR004358">
    <property type="entry name" value="Sig_transdc_His_kin-like_C"/>
</dbReference>
<keyword evidence="3" id="KW-0597">Phosphoprotein</keyword>
<dbReference type="InterPro" id="IPR035965">
    <property type="entry name" value="PAS-like_dom_sf"/>
</dbReference>
<dbReference type="RefSeq" id="WP_057483045.1">
    <property type="nucleotide sequence ID" value="NZ_BMWR01000007.1"/>
</dbReference>
<dbReference type="CDD" id="cd00130">
    <property type="entry name" value="PAS"/>
    <property type="match status" value="7"/>
</dbReference>
<dbReference type="Gene3D" id="1.10.287.130">
    <property type="match status" value="1"/>
</dbReference>
<dbReference type="SMART" id="SM00387">
    <property type="entry name" value="HATPase_c"/>
    <property type="match status" value="1"/>
</dbReference>
<dbReference type="PROSITE" id="PS50109">
    <property type="entry name" value="HIS_KIN"/>
    <property type="match status" value="1"/>
</dbReference>
<feature type="domain" description="PAS" evidence="8">
    <location>
        <begin position="658"/>
        <end position="728"/>
    </location>
</feature>
<feature type="domain" description="PAC" evidence="9">
    <location>
        <begin position="225"/>
        <end position="276"/>
    </location>
</feature>
<dbReference type="PROSITE" id="PS50112">
    <property type="entry name" value="PAS"/>
    <property type="match status" value="5"/>
</dbReference>
<dbReference type="NCBIfam" id="TIGR00229">
    <property type="entry name" value="sensory_box"/>
    <property type="match status" value="6"/>
</dbReference>
<dbReference type="InterPro" id="IPR052162">
    <property type="entry name" value="Sensor_kinase/Photoreceptor"/>
</dbReference>
<dbReference type="PRINTS" id="PR00344">
    <property type="entry name" value="BCTRLSENSOR"/>
</dbReference>
<evidence type="ECO:0000259" key="8">
    <source>
        <dbReference type="PROSITE" id="PS50112"/>
    </source>
</evidence>
<evidence type="ECO:0000256" key="6">
    <source>
        <dbReference type="SAM" id="Coils"/>
    </source>
</evidence>
<dbReference type="Pfam" id="PF00512">
    <property type="entry name" value="HisKA"/>
    <property type="match status" value="1"/>
</dbReference>
<keyword evidence="4" id="KW-0808">Transferase</keyword>
<dbReference type="InterPro" id="IPR000700">
    <property type="entry name" value="PAS-assoc_C"/>
</dbReference>
<dbReference type="InterPro" id="IPR003661">
    <property type="entry name" value="HisK_dim/P_dom"/>
</dbReference>
<dbReference type="SMART" id="SM00388">
    <property type="entry name" value="HisKA"/>
    <property type="match status" value="1"/>
</dbReference>
<keyword evidence="5" id="KW-0418">Kinase</keyword>
<evidence type="ECO:0000313" key="10">
    <source>
        <dbReference type="EMBL" id="KRG27152.1"/>
    </source>
</evidence>
<dbReference type="InterPro" id="IPR013767">
    <property type="entry name" value="PAS_fold"/>
</dbReference>
<dbReference type="Gene3D" id="3.30.565.10">
    <property type="entry name" value="Histidine kinase-like ATPase, C-terminal domain"/>
    <property type="match status" value="1"/>
</dbReference>
<evidence type="ECO:0000256" key="1">
    <source>
        <dbReference type="ARBA" id="ARBA00000085"/>
    </source>
</evidence>
<evidence type="ECO:0000256" key="4">
    <source>
        <dbReference type="ARBA" id="ARBA00022679"/>
    </source>
</evidence>
<evidence type="ECO:0000256" key="3">
    <source>
        <dbReference type="ARBA" id="ARBA00022553"/>
    </source>
</evidence>
<evidence type="ECO:0000313" key="11">
    <source>
        <dbReference type="Proteomes" id="UP000051643"/>
    </source>
</evidence>
<comment type="catalytic activity">
    <reaction evidence="1">
        <text>ATP + protein L-histidine = ADP + protein N-phospho-L-histidine.</text>
        <dbReference type="EC" id="2.7.13.3"/>
    </reaction>
</comment>
<comment type="caution">
    <text evidence="10">The sequence shown here is derived from an EMBL/GenBank/DDBJ whole genome shotgun (WGS) entry which is preliminary data.</text>
</comment>
<evidence type="ECO:0000256" key="5">
    <source>
        <dbReference type="ARBA" id="ARBA00022777"/>
    </source>
</evidence>
<proteinExistence type="predicted"/>
<dbReference type="SMART" id="SM00091">
    <property type="entry name" value="PAS"/>
    <property type="match status" value="7"/>
</dbReference>
<feature type="domain" description="PAS" evidence="8">
    <location>
        <begin position="1077"/>
        <end position="1149"/>
    </location>
</feature>
<dbReference type="GO" id="GO:0006355">
    <property type="term" value="P:regulation of DNA-templated transcription"/>
    <property type="evidence" value="ECO:0007669"/>
    <property type="project" value="InterPro"/>
</dbReference>
<dbReference type="EMBL" id="LKTP01000037">
    <property type="protein sequence ID" value="KRG27152.1"/>
    <property type="molecule type" value="Genomic_DNA"/>
</dbReference>
<gene>
    <name evidence="10" type="ORF">APR42_11610</name>
</gene>
<dbReference type="InterPro" id="IPR013655">
    <property type="entry name" value="PAS_fold_3"/>
</dbReference>
<feature type="domain" description="Histidine kinase" evidence="7">
    <location>
        <begin position="1230"/>
        <end position="1444"/>
    </location>
</feature>
<dbReference type="GO" id="GO:0000155">
    <property type="term" value="F:phosphorelay sensor kinase activity"/>
    <property type="evidence" value="ECO:0007669"/>
    <property type="project" value="InterPro"/>
</dbReference>
<dbReference type="EC" id="2.7.13.3" evidence="2"/>
<reference evidence="10" key="1">
    <citation type="submission" date="2015-10" db="EMBL/GenBank/DDBJ databases">
        <title>Draft genome sequence of Salegentibacter mishustinae KCTC 12263.</title>
        <authorList>
            <person name="Lin W."/>
            <person name="Zheng Q."/>
        </authorList>
    </citation>
    <scope>NUCLEOTIDE SEQUENCE [LARGE SCALE GENOMIC DNA]</scope>
    <source>
        <strain evidence="10">KCTC 12263</strain>
    </source>
</reference>
<dbReference type="InterPro" id="IPR000014">
    <property type="entry name" value="PAS"/>
</dbReference>
<dbReference type="Pfam" id="PF08447">
    <property type="entry name" value="PAS_3"/>
    <property type="match status" value="5"/>
</dbReference>
<dbReference type="FunFam" id="3.30.565.10:FF:000006">
    <property type="entry name" value="Sensor histidine kinase WalK"/>
    <property type="match status" value="1"/>
</dbReference>
<accession>A0A0Q9Z3A2</accession>
<evidence type="ECO:0000256" key="2">
    <source>
        <dbReference type="ARBA" id="ARBA00012438"/>
    </source>
</evidence>
<feature type="domain" description="PAC" evidence="9">
    <location>
        <begin position="606"/>
        <end position="657"/>
    </location>
</feature>
<sequence length="1447" mass="167534">MISPDQLKEIFQSFPDNCVLLKPDLPRFNIIEVNRSFEEITGIKKEKLLGSDLIEFFTGESVGKEFEDILSSSLQNAMESGKPDHISSFRYDLTDSETGTLQRKFWEADNIPVTNDKGETDFILHRLRDITHTVVAKEKEQNSLKNLRDNENLLKETQELAQIGSWELDLEEDKLHWCNMLKKIHEVPHNYIPKLETAIAFYKSDKDKAIISDAVSNAIETGKGFDLELEIVTAKNNDKWIRATGKAELRNGKCIRLYGATQDITARKLVETRLKHINDNIPGVVFRYKLKPNGEDELMYVSEGAKEVWGVSADEATLDNKRVWDLYSKEDFEYVNQTIMESAKNLQVWSKEWRINHPDKGIRWNRGIGAPQKLSDGSIVWDSIVLDVTEEKVAYELLEINESRQSSLLDSQTNYVIRTDIYGNYTYYNNKFKEDFGWIHEKSGVIGDNCMVAVIEEDRPKVEATALKCLENPNETFQIEIGKPRRDGKVRTTVWDFVALTDAEGNPTEIQCIGIDISKKKEAEIALNKAKEQYEGLIQSIEGVFWELDIETFEFTFVSRQAIDLIGIEPSKWYNDPKFWEEHIHPEDREYAINFCMNQVREEKNHSFEYRMLKGDGSYVWVSDVVSIVKENGKVKWLRGIMTDISKRKLAEEQLQLSEQRFKGLVQEGGDLIALLDENGDYLYASPTSISVLGYTPEDFSNRNAFEFVHPEDVERVQEKFEKILFKKRIEISPFRFSHKNGGWRWLETTVTNLMDDPAVKGFVANSRDVTEKLRFQELEYLERKILEMNFKKGLRLKQILNFYLEKLEVINPNAFFIIQKLENGKLHNWASGGTPLTLVDALEGRSIKEENGICSLSFKGKESNILKTKDAIDSPLKTIALENKIDCCWSFPIIDSKGETLGIFSVFYKNDPLPEKIQEKRTIRRTIGLLQLIIEFHLNEIALKRSNQRFEFVNKATEDAIYDWDAINDELQWGDGFYKMFGYERDGKHSNLDKWSSGVHPDDVAAVERDLEASLKNTNINRWFSEYCFRKADGSYLDIIESGYIIRNEEGEAIRMIGVLRDVTNIKAYEKELENANERYRFATKATSDAIWDYNAEDESVVWGAGFENLFGFKLKNLKPDLSPWYENIHPDDRKRIDESFQQAVSDNTEIWEEEYRFKNVHGQYLDVFDRGFIVRDKNGIAKRMVGAMQDITRKKQYENSLEKLNLDLKKRAKELAISNAELEQFAYVASHDLQEPLRMVTSFLTQLEKKYGDVLDEKGLLYIDFAVDGAKRMRQIILDLLEFSRVGRTEDKLETVDINDVLDDVKHLYRKKISDKKVKIITETLPVIEAPKSPIRQVFQNLISNAIKYSKEGISPEINIKHNETEDFWEFTIQDNGIGIEQEYFDRIFVIFQRLHRREEYSGTGMGLAVTKKIIENLGGKIWLESLEGEGTKFHFTISKSIAKL</sequence>